<evidence type="ECO:0000256" key="1">
    <source>
        <dbReference type="ARBA" id="ARBA00010645"/>
    </source>
</evidence>
<dbReference type="PANTHER" id="PTHR37483">
    <property type="entry name" value="UPF0125 PROTEIN RATB"/>
    <property type="match status" value="1"/>
</dbReference>
<sequence>MPRVLVCWSPAPREVLEWPLDLPEGSTVADAVRASGFAAAAGGAQPGEGDLGLWGRHCTAQQPVREGDRIEIYRALRVDPKVARRERFRKQGARAAGLFAQRRPGAKPGY</sequence>
<organism evidence="3 4">
    <name type="scientific">Ramlibacter alkalitolerans</name>
    <dbReference type="NCBI Taxonomy" id="2039631"/>
    <lineage>
        <taxon>Bacteria</taxon>
        <taxon>Pseudomonadati</taxon>
        <taxon>Pseudomonadota</taxon>
        <taxon>Betaproteobacteria</taxon>
        <taxon>Burkholderiales</taxon>
        <taxon>Comamonadaceae</taxon>
        <taxon>Ramlibacter</taxon>
    </lineage>
</organism>
<dbReference type="HAMAP" id="MF_00460">
    <property type="entry name" value="UPF0125_RnfH"/>
    <property type="match status" value="1"/>
</dbReference>
<reference evidence="3 4" key="1">
    <citation type="journal article" date="2017" name="Int. J. Syst. Evol. Microbiol.">
        <title>Ramlibacter alkalitolerans sp. nov., alkali-tolerant bacterium isolated from soil of ginseng.</title>
        <authorList>
            <person name="Lee D.H."/>
            <person name="Cha C.J."/>
        </authorList>
    </citation>
    <scope>NUCLEOTIDE SEQUENCE [LARGE SCALE GENOMIC DNA]</scope>
    <source>
        <strain evidence="3 4">KACC 19305</strain>
    </source>
</reference>
<dbReference type="EMBL" id="JAEQND010000012">
    <property type="protein sequence ID" value="MBL0427648.1"/>
    <property type="molecule type" value="Genomic_DNA"/>
</dbReference>
<gene>
    <name evidence="3" type="ORF">JI746_21215</name>
</gene>
<accession>A0ABS1JTU3</accession>
<keyword evidence="4" id="KW-1185">Reference proteome</keyword>
<dbReference type="Gene3D" id="3.10.20.280">
    <property type="entry name" value="RnfH-like"/>
    <property type="match status" value="1"/>
</dbReference>
<dbReference type="InterPro" id="IPR016155">
    <property type="entry name" value="Mopterin_synth/thiamin_S_b"/>
</dbReference>
<dbReference type="Proteomes" id="UP000622707">
    <property type="component" value="Unassembled WGS sequence"/>
</dbReference>
<dbReference type="SUPFAM" id="SSF54285">
    <property type="entry name" value="MoaD/ThiS"/>
    <property type="match status" value="1"/>
</dbReference>
<comment type="caution">
    <text evidence="3">The sequence shown here is derived from an EMBL/GenBank/DDBJ whole genome shotgun (WGS) entry which is preliminary data.</text>
</comment>
<evidence type="ECO:0000256" key="2">
    <source>
        <dbReference type="HAMAP-Rule" id="MF_00460"/>
    </source>
</evidence>
<comment type="similarity">
    <text evidence="1 2">Belongs to the UPF0125 (RnfH) family.</text>
</comment>
<name>A0ABS1JTU3_9BURK</name>
<dbReference type="InterPro" id="IPR005346">
    <property type="entry name" value="RnfH"/>
</dbReference>
<dbReference type="InterPro" id="IPR037021">
    <property type="entry name" value="RnfH_sf"/>
</dbReference>
<dbReference type="RefSeq" id="WP_201692273.1">
    <property type="nucleotide sequence ID" value="NZ_JAEQND010000012.1"/>
</dbReference>
<proteinExistence type="inferred from homology"/>
<dbReference type="PANTHER" id="PTHR37483:SF1">
    <property type="entry name" value="UPF0125 PROTEIN RATB"/>
    <property type="match status" value="1"/>
</dbReference>
<evidence type="ECO:0000313" key="4">
    <source>
        <dbReference type="Proteomes" id="UP000622707"/>
    </source>
</evidence>
<evidence type="ECO:0000313" key="3">
    <source>
        <dbReference type="EMBL" id="MBL0427648.1"/>
    </source>
</evidence>
<protein>
    <recommendedName>
        <fullName evidence="2">UPF0125 protein JI746_21215</fullName>
    </recommendedName>
</protein>
<dbReference type="Pfam" id="PF03658">
    <property type="entry name" value="Ub-RnfH"/>
    <property type="match status" value="1"/>
</dbReference>